<comment type="caution">
    <text evidence="1">The sequence shown here is derived from an EMBL/GenBank/DDBJ whole genome shotgun (WGS) entry which is preliminary data.</text>
</comment>
<accession>A0A955I838</accession>
<dbReference type="EMBL" id="JAGQLL010000006">
    <property type="protein sequence ID" value="MCA9379634.1"/>
    <property type="molecule type" value="Genomic_DNA"/>
</dbReference>
<organism evidence="1 2">
    <name type="scientific">Candidatus Dojkabacteria bacterium</name>
    <dbReference type="NCBI Taxonomy" id="2099670"/>
    <lineage>
        <taxon>Bacteria</taxon>
        <taxon>Candidatus Dojkabacteria</taxon>
    </lineage>
</organism>
<evidence type="ECO:0000313" key="1">
    <source>
        <dbReference type="EMBL" id="MCA9379634.1"/>
    </source>
</evidence>
<dbReference type="Proteomes" id="UP000745577">
    <property type="component" value="Unassembled WGS sequence"/>
</dbReference>
<dbReference type="AlphaFoldDB" id="A0A955I838"/>
<dbReference type="PANTHER" id="PTHR37946:SF1">
    <property type="entry name" value="SLL1969 PROTEIN"/>
    <property type="match status" value="1"/>
</dbReference>
<evidence type="ECO:0000313" key="2">
    <source>
        <dbReference type="Proteomes" id="UP000745577"/>
    </source>
</evidence>
<dbReference type="SUPFAM" id="SSF53474">
    <property type="entry name" value="alpha/beta-Hydrolases"/>
    <property type="match status" value="1"/>
</dbReference>
<dbReference type="PANTHER" id="PTHR37946">
    <property type="entry name" value="SLL1969 PROTEIN"/>
    <property type="match status" value="1"/>
</dbReference>
<sequence>MLIINIIQEYILILRHKVFSLFSTIPENYNKGDAGNVLMIVGFNGPWGSLKTISDRLNKQGYKIHFPKFKTRDPILKIVDEISQFINDYQLENIIIVAHSKGGIVARNLLNIDYSNINKIINIAVPNNGTIFGYLNIHNLHELKPKSSQLKALDDAKTDKIINIYPKFDNHVIPNSSLYLKGANNVEIDIVGHTRLLESKETLNVIEKIL</sequence>
<reference evidence="1" key="1">
    <citation type="submission" date="2020-04" db="EMBL/GenBank/DDBJ databases">
        <authorList>
            <person name="Zhang T."/>
        </authorList>
    </citation>
    <scope>NUCLEOTIDE SEQUENCE</scope>
    <source>
        <strain evidence="1">HKST-UBA15</strain>
    </source>
</reference>
<dbReference type="InterPro" id="IPR029058">
    <property type="entry name" value="AB_hydrolase_fold"/>
</dbReference>
<gene>
    <name evidence="1" type="ORF">KC675_00460</name>
</gene>
<reference evidence="1" key="2">
    <citation type="journal article" date="2021" name="Microbiome">
        <title>Successional dynamics and alternative stable states in a saline activated sludge microbial community over 9 years.</title>
        <authorList>
            <person name="Wang Y."/>
            <person name="Ye J."/>
            <person name="Ju F."/>
            <person name="Liu L."/>
            <person name="Boyd J.A."/>
            <person name="Deng Y."/>
            <person name="Parks D.H."/>
            <person name="Jiang X."/>
            <person name="Yin X."/>
            <person name="Woodcroft B.J."/>
            <person name="Tyson G.W."/>
            <person name="Hugenholtz P."/>
            <person name="Polz M.F."/>
            <person name="Zhang T."/>
        </authorList>
    </citation>
    <scope>NUCLEOTIDE SEQUENCE</scope>
    <source>
        <strain evidence="1">HKST-UBA15</strain>
    </source>
</reference>
<proteinExistence type="predicted"/>
<name>A0A955I838_9BACT</name>
<evidence type="ECO:0008006" key="3">
    <source>
        <dbReference type="Google" id="ProtNLM"/>
    </source>
</evidence>
<protein>
    <recommendedName>
        <fullName evidence="3">Alpha/beta hydrolase</fullName>
    </recommendedName>
</protein>
<dbReference type="Gene3D" id="3.40.50.1820">
    <property type="entry name" value="alpha/beta hydrolase"/>
    <property type="match status" value="1"/>
</dbReference>